<name>A0A504XJI4_LEIDO</name>
<evidence type="ECO:0008006" key="5">
    <source>
        <dbReference type="Google" id="ProtNLM"/>
    </source>
</evidence>
<dbReference type="EMBL" id="RHLD01000024">
    <property type="protein sequence ID" value="TPP45097.1"/>
    <property type="molecule type" value="Genomic_DNA"/>
</dbReference>
<sequence length="565" mass="62439">MTTLSPPPHAGGTPRHSSSISTVKDFRPDDRPLLSFIALSAAQSSMARSAEVVLDAALMPPRRLSSVDETSSADSLSARYPKCAYCFICTTCGVRSAIYRTLVLPEPLFTAIAAVLQRFLAMSTDEALAKDRCHVLEVQLMHIVEATQTELLRATKQLSMRAGFILSAFLVIITGLLFIDLVPLQETMLCPGNYTNAIECPEVYYSSSYQLARERFLAAAEAAHAQIEHHLITKRGNEEYYMDTAFFAGKRKDKLLVHTSGTHGVEGFTGSAIQVKLLQEWNETALSGPSILFVHAVNPHGMAHFRRFNEENVDLNRNYLSTEEWAEVKARDANIAGYEDLRPLLVPQTPPRFIDRYVLLYVAAKTLARHGFVKLKRAFVTGQYHDPAGINYGGDREQKSISVLREVLKKHAVATGATEAVYLDVHTGLGPTGVDTMMMKSSQEAEKCRKVFPGARIDNSQTATSGPSAGYNLVAGSIRPVAELGPNTLAVTEEFGTVNPLFVARAVILENAAYRLCRGSYVHAVMQSWMRDVFYPQEISYKRATLKRGSVAFWKAWTYLAESQA</sequence>
<keyword evidence="2" id="KW-0812">Transmembrane</keyword>
<gene>
    <name evidence="3" type="ORF">CGC20_20385</name>
</gene>
<dbReference type="VEuPathDB" id="TriTrypDB:LDHU3_30.4000"/>
<dbReference type="SUPFAM" id="SSF53187">
    <property type="entry name" value="Zn-dependent exopeptidases"/>
    <property type="match status" value="1"/>
</dbReference>
<protein>
    <recommendedName>
        <fullName evidence="5">DUF2817 domain-containing protein</fullName>
    </recommendedName>
</protein>
<proteinExistence type="predicted"/>
<dbReference type="InterPro" id="IPR021259">
    <property type="entry name" value="DUF2817"/>
</dbReference>
<feature type="region of interest" description="Disordered" evidence="1">
    <location>
        <begin position="1"/>
        <end position="23"/>
    </location>
</feature>
<dbReference type="Gene3D" id="3.40.630.10">
    <property type="entry name" value="Zn peptidases"/>
    <property type="match status" value="1"/>
</dbReference>
<feature type="transmembrane region" description="Helical" evidence="2">
    <location>
        <begin position="162"/>
        <end position="184"/>
    </location>
</feature>
<evidence type="ECO:0000313" key="4">
    <source>
        <dbReference type="Proteomes" id="UP000318821"/>
    </source>
</evidence>
<dbReference type="Pfam" id="PF10994">
    <property type="entry name" value="DUF2817"/>
    <property type="match status" value="1"/>
</dbReference>
<evidence type="ECO:0000313" key="3">
    <source>
        <dbReference type="EMBL" id="TPP45097.1"/>
    </source>
</evidence>
<keyword evidence="2" id="KW-0472">Membrane</keyword>
<reference evidence="4" key="1">
    <citation type="submission" date="2019-02" db="EMBL/GenBank/DDBJ databases">
        <title>FDA dAtabase for Regulatory Grade micrObial Sequences (FDA-ARGOS): Supporting development and validation of Infectious Disease Dx tests.</title>
        <authorList>
            <person name="Duncan R."/>
            <person name="Fisher C."/>
            <person name="Tallon L."/>
            <person name="Sadzewicz L."/>
            <person name="Sengamalay N."/>
            <person name="Ott S."/>
            <person name="Godinez A."/>
            <person name="Nagaraj S."/>
            <person name="Vavikolanu K."/>
            <person name="Vyas G."/>
            <person name="Nadendla S."/>
            <person name="Aluvathingal J."/>
            <person name="Sichtig H."/>
        </authorList>
    </citation>
    <scope>NUCLEOTIDE SEQUENCE [LARGE SCALE GENOMIC DNA]</scope>
    <source>
        <strain evidence="4">FDAARGOS_360</strain>
    </source>
</reference>
<comment type="caution">
    <text evidence="3">The sequence shown here is derived from an EMBL/GenBank/DDBJ whole genome shotgun (WGS) entry which is preliminary data.</text>
</comment>
<dbReference type="AlphaFoldDB" id="A0A504XJI4"/>
<dbReference type="Proteomes" id="UP000318821">
    <property type="component" value="Unassembled WGS sequence"/>
</dbReference>
<dbReference type="VEuPathDB" id="TriTrypDB:LdCL_300035700"/>
<dbReference type="VEuPathDB" id="TriTrypDB:LdBPK_303010.1"/>
<dbReference type="CDD" id="cd06233">
    <property type="entry name" value="M14-like"/>
    <property type="match status" value="1"/>
</dbReference>
<evidence type="ECO:0000256" key="1">
    <source>
        <dbReference type="SAM" id="MobiDB-lite"/>
    </source>
</evidence>
<evidence type="ECO:0000256" key="2">
    <source>
        <dbReference type="SAM" id="Phobius"/>
    </source>
</evidence>
<keyword evidence="2" id="KW-1133">Transmembrane helix</keyword>
<accession>A0A504XJI4</accession>
<organism evidence="3 4">
    <name type="scientific">Leishmania donovani</name>
    <dbReference type="NCBI Taxonomy" id="5661"/>
    <lineage>
        <taxon>Eukaryota</taxon>
        <taxon>Discoba</taxon>
        <taxon>Euglenozoa</taxon>
        <taxon>Kinetoplastea</taxon>
        <taxon>Metakinetoplastina</taxon>
        <taxon>Trypanosomatida</taxon>
        <taxon>Trypanosomatidae</taxon>
        <taxon>Leishmaniinae</taxon>
        <taxon>Leishmania</taxon>
    </lineage>
</organism>